<protein>
    <submittedName>
        <fullName evidence="1">Uncharacterized protein</fullName>
    </submittedName>
</protein>
<evidence type="ECO:0000313" key="2">
    <source>
        <dbReference type="Proteomes" id="UP000256970"/>
    </source>
</evidence>
<proteinExistence type="predicted"/>
<dbReference type="AlphaFoldDB" id="A0A383VTK2"/>
<keyword evidence="2" id="KW-1185">Reference proteome</keyword>
<gene>
    <name evidence="1" type="ORF">BQ4739_LOCUS8592</name>
</gene>
<evidence type="ECO:0000313" key="1">
    <source>
        <dbReference type="EMBL" id="SZX68223.1"/>
    </source>
</evidence>
<accession>A0A383VTK2</accession>
<name>A0A383VTK2_TETOB</name>
<dbReference type="Proteomes" id="UP000256970">
    <property type="component" value="Unassembled WGS sequence"/>
</dbReference>
<dbReference type="EMBL" id="FNXT01000845">
    <property type="protein sequence ID" value="SZX68223.1"/>
    <property type="molecule type" value="Genomic_DNA"/>
</dbReference>
<reference evidence="1 2" key="1">
    <citation type="submission" date="2016-10" db="EMBL/GenBank/DDBJ databases">
        <authorList>
            <person name="Cai Z."/>
        </authorList>
    </citation>
    <scope>NUCLEOTIDE SEQUENCE [LARGE SCALE GENOMIC DNA]</scope>
</reference>
<sequence>MAGCSCRPSEQQGVAGVRPQQDYRGVWLRHFAPMNQRSQAAPAGIAFTGKPAQTAEKPVIARPGNAYRRRVAGDNWM</sequence>
<organism evidence="1 2">
    <name type="scientific">Tetradesmus obliquus</name>
    <name type="common">Green alga</name>
    <name type="synonym">Acutodesmus obliquus</name>
    <dbReference type="NCBI Taxonomy" id="3088"/>
    <lineage>
        <taxon>Eukaryota</taxon>
        <taxon>Viridiplantae</taxon>
        <taxon>Chlorophyta</taxon>
        <taxon>core chlorophytes</taxon>
        <taxon>Chlorophyceae</taxon>
        <taxon>CS clade</taxon>
        <taxon>Sphaeropleales</taxon>
        <taxon>Scenedesmaceae</taxon>
        <taxon>Tetradesmus</taxon>
    </lineage>
</organism>